<reference evidence="2" key="1">
    <citation type="journal article" date="2014" name="Science">
        <title>Ancient hybridizations among the ancestral genomes of bread wheat.</title>
        <authorList>
            <consortium name="International Wheat Genome Sequencing Consortium,"/>
            <person name="Marcussen T."/>
            <person name="Sandve S.R."/>
            <person name="Heier L."/>
            <person name="Spannagl M."/>
            <person name="Pfeifer M."/>
            <person name="Jakobsen K.S."/>
            <person name="Wulff B.B."/>
            <person name="Steuernagel B."/>
            <person name="Mayer K.F."/>
            <person name="Olsen O.A."/>
        </authorList>
    </citation>
    <scope>NUCLEOTIDE SEQUENCE [LARGE SCALE GENOMIC DNA]</scope>
    <source>
        <strain evidence="2">cv. AL8/78</strain>
    </source>
</reference>
<dbReference type="AlphaFoldDB" id="A0A453K9W5"/>
<keyword evidence="2" id="KW-1185">Reference proteome</keyword>
<dbReference type="EnsemblPlants" id="AET5Gv20349300.10">
    <property type="protein sequence ID" value="AET5Gv20349300.10"/>
    <property type="gene ID" value="AET5Gv20349300"/>
</dbReference>
<reference evidence="2" key="2">
    <citation type="journal article" date="2017" name="Nat. Plants">
        <title>The Aegilops tauschii genome reveals multiple impacts of transposons.</title>
        <authorList>
            <person name="Zhao G."/>
            <person name="Zou C."/>
            <person name="Li K."/>
            <person name="Wang K."/>
            <person name="Li T."/>
            <person name="Gao L."/>
            <person name="Zhang X."/>
            <person name="Wang H."/>
            <person name="Yang Z."/>
            <person name="Liu X."/>
            <person name="Jiang W."/>
            <person name="Mao L."/>
            <person name="Kong X."/>
            <person name="Jiao Y."/>
            <person name="Jia J."/>
        </authorList>
    </citation>
    <scope>NUCLEOTIDE SEQUENCE [LARGE SCALE GENOMIC DNA]</scope>
    <source>
        <strain evidence="2">cv. AL8/78</strain>
    </source>
</reference>
<reference evidence="1" key="3">
    <citation type="journal article" date="2017" name="Nature">
        <title>Genome sequence of the progenitor of the wheat D genome Aegilops tauschii.</title>
        <authorList>
            <person name="Luo M.C."/>
            <person name="Gu Y.Q."/>
            <person name="Puiu D."/>
            <person name="Wang H."/>
            <person name="Twardziok S.O."/>
            <person name="Deal K.R."/>
            <person name="Huo N."/>
            <person name="Zhu T."/>
            <person name="Wang L."/>
            <person name="Wang Y."/>
            <person name="McGuire P.E."/>
            <person name="Liu S."/>
            <person name="Long H."/>
            <person name="Ramasamy R.K."/>
            <person name="Rodriguez J.C."/>
            <person name="Van S.L."/>
            <person name="Yuan L."/>
            <person name="Wang Z."/>
            <person name="Xia Z."/>
            <person name="Xiao L."/>
            <person name="Anderson O.D."/>
            <person name="Ouyang S."/>
            <person name="Liang Y."/>
            <person name="Zimin A.V."/>
            <person name="Pertea G."/>
            <person name="Qi P."/>
            <person name="Bennetzen J.L."/>
            <person name="Dai X."/>
            <person name="Dawson M.W."/>
            <person name="Muller H.G."/>
            <person name="Kugler K."/>
            <person name="Rivarola-Duarte L."/>
            <person name="Spannagl M."/>
            <person name="Mayer K.F.X."/>
            <person name="Lu F.H."/>
            <person name="Bevan M.W."/>
            <person name="Leroy P."/>
            <person name="Li P."/>
            <person name="You F.M."/>
            <person name="Sun Q."/>
            <person name="Liu Z."/>
            <person name="Lyons E."/>
            <person name="Wicker T."/>
            <person name="Salzberg S.L."/>
            <person name="Devos K.M."/>
            <person name="Dvorak J."/>
        </authorList>
    </citation>
    <scope>NUCLEOTIDE SEQUENCE [LARGE SCALE GENOMIC DNA]</scope>
    <source>
        <strain evidence="1">cv. AL8/78</strain>
    </source>
</reference>
<evidence type="ECO:0000313" key="2">
    <source>
        <dbReference type="Proteomes" id="UP000015105"/>
    </source>
</evidence>
<accession>A0A453K9W5</accession>
<organism evidence="1 2">
    <name type="scientific">Aegilops tauschii subsp. strangulata</name>
    <name type="common">Goatgrass</name>
    <dbReference type="NCBI Taxonomy" id="200361"/>
    <lineage>
        <taxon>Eukaryota</taxon>
        <taxon>Viridiplantae</taxon>
        <taxon>Streptophyta</taxon>
        <taxon>Embryophyta</taxon>
        <taxon>Tracheophyta</taxon>
        <taxon>Spermatophyta</taxon>
        <taxon>Magnoliopsida</taxon>
        <taxon>Liliopsida</taxon>
        <taxon>Poales</taxon>
        <taxon>Poaceae</taxon>
        <taxon>BOP clade</taxon>
        <taxon>Pooideae</taxon>
        <taxon>Triticodae</taxon>
        <taxon>Triticeae</taxon>
        <taxon>Triticinae</taxon>
        <taxon>Aegilops</taxon>
    </lineage>
</organism>
<sequence length="40" mass="4803">MIQKANTNSLQLQIKTSSIRKQFKHHCWHNHDEVLEELCI</sequence>
<reference evidence="1" key="5">
    <citation type="journal article" date="2021" name="G3 (Bethesda)">
        <title>Aegilops tauschii genome assembly Aet v5.0 features greater sequence contiguity and improved annotation.</title>
        <authorList>
            <person name="Wang L."/>
            <person name="Zhu T."/>
            <person name="Rodriguez J.C."/>
            <person name="Deal K.R."/>
            <person name="Dubcovsky J."/>
            <person name="McGuire P.E."/>
            <person name="Lux T."/>
            <person name="Spannagl M."/>
            <person name="Mayer K.F.X."/>
            <person name="Baldrich P."/>
            <person name="Meyers B.C."/>
            <person name="Huo N."/>
            <person name="Gu Y.Q."/>
            <person name="Zhou H."/>
            <person name="Devos K.M."/>
            <person name="Bennetzen J.L."/>
            <person name="Unver T."/>
            <person name="Budak H."/>
            <person name="Gulick P.J."/>
            <person name="Galiba G."/>
            <person name="Kalapos B."/>
            <person name="Nelson D.R."/>
            <person name="Li P."/>
            <person name="You F.M."/>
            <person name="Luo M.C."/>
            <person name="Dvorak J."/>
        </authorList>
    </citation>
    <scope>NUCLEOTIDE SEQUENCE [LARGE SCALE GENOMIC DNA]</scope>
    <source>
        <strain evidence="1">cv. AL8/78</strain>
    </source>
</reference>
<dbReference type="Gramene" id="AET5Gv20349300.10">
    <property type="protein sequence ID" value="AET5Gv20349300.10"/>
    <property type="gene ID" value="AET5Gv20349300"/>
</dbReference>
<name>A0A453K9W5_AEGTS</name>
<reference evidence="1" key="4">
    <citation type="submission" date="2019-03" db="UniProtKB">
        <authorList>
            <consortium name="EnsemblPlants"/>
        </authorList>
    </citation>
    <scope>IDENTIFICATION</scope>
</reference>
<protein>
    <submittedName>
        <fullName evidence="1">Uncharacterized protein</fullName>
    </submittedName>
</protein>
<proteinExistence type="predicted"/>
<dbReference type="Proteomes" id="UP000015105">
    <property type="component" value="Chromosome 5D"/>
</dbReference>
<evidence type="ECO:0000313" key="1">
    <source>
        <dbReference type="EnsemblPlants" id="AET5Gv20349300.10"/>
    </source>
</evidence>